<proteinExistence type="predicted"/>
<evidence type="ECO:0000313" key="2">
    <source>
        <dbReference type="Proteomes" id="UP000784294"/>
    </source>
</evidence>
<gene>
    <name evidence="1" type="ORF">PXEA_LOCUS16646</name>
</gene>
<name>A0A448WY65_9PLAT</name>
<sequence>MFTVCTLCACLALSLRNRYRLRTSLALATRAGKSATDVKNHGYAV</sequence>
<dbReference type="EMBL" id="CAAALY010060621">
    <property type="protein sequence ID" value="VEL23206.1"/>
    <property type="molecule type" value="Genomic_DNA"/>
</dbReference>
<organism evidence="1 2">
    <name type="scientific">Protopolystoma xenopodis</name>
    <dbReference type="NCBI Taxonomy" id="117903"/>
    <lineage>
        <taxon>Eukaryota</taxon>
        <taxon>Metazoa</taxon>
        <taxon>Spiralia</taxon>
        <taxon>Lophotrochozoa</taxon>
        <taxon>Platyhelminthes</taxon>
        <taxon>Monogenea</taxon>
        <taxon>Polyopisthocotylea</taxon>
        <taxon>Polystomatidea</taxon>
        <taxon>Polystomatidae</taxon>
        <taxon>Protopolystoma</taxon>
    </lineage>
</organism>
<reference evidence="1" key="1">
    <citation type="submission" date="2018-11" db="EMBL/GenBank/DDBJ databases">
        <authorList>
            <consortium name="Pathogen Informatics"/>
        </authorList>
    </citation>
    <scope>NUCLEOTIDE SEQUENCE</scope>
</reference>
<dbReference type="AlphaFoldDB" id="A0A448WY65"/>
<evidence type="ECO:0000313" key="1">
    <source>
        <dbReference type="EMBL" id="VEL23206.1"/>
    </source>
</evidence>
<comment type="caution">
    <text evidence="1">The sequence shown here is derived from an EMBL/GenBank/DDBJ whole genome shotgun (WGS) entry which is preliminary data.</text>
</comment>
<dbReference type="Proteomes" id="UP000784294">
    <property type="component" value="Unassembled WGS sequence"/>
</dbReference>
<protein>
    <submittedName>
        <fullName evidence="1">Uncharacterized protein</fullName>
    </submittedName>
</protein>
<keyword evidence="2" id="KW-1185">Reference proteome</keyword>
<accession>A0A448WY65</accession>